<protein>
    <submittedName>
        <fullName evidence="1">Uncharacterized protein</fullName>
    </submittedName>
</protein>
<sequence length="392" mass="41901">MRNHNLNKIINILILIACALFLTLKINAQEVRVIDNKGTIASIRNNTVITSTTAPASPLENDIWSDTSTNTIKIWDGSTWLNLSSSGSHTGTPGSIFFANTDGTPTENNNQLFWDNSLNRLSLGTPLTGSNKLTVQGAIRGTAINNADGTFGQPSYRFSNDSDTGMYLIGTNQLGFSTGGVNALSIDNTQNVSIGQSLSIGQNLSVTGSYSDSNNETGTAGQVLSSTATGTDWIDSSSGSSNTVTTSITAPAAPVEGDVWFDTSDTNHTSTKIYDGSTWVEFSPIKAARIFYPPSIAIDISAISVLLTPPGDETKDLYAEYFNQFNTPSVASAGAPSAIPTYARTDLYYYVTYYDPTIFSNVSIDANGVMTYDVIFVPLNDNTIINVVFVVK</sequence>
<reference evidence="1 2" key="1">
    <citation type="submission" date="2019-07" db="EMBL/GenBank/DDBJ databases">
        <title>Genomic Encyclopedia of Type Strains, Phase IV (KMG-IV): sequencing the most valuable type-strain genomes for metagenomic binning, comparative biology and taxonomic classification.</title>
        <authorList>
            <person name="Goeker M."/>
        </authorList>
    </citation>
    <scope>NUCLEOTIDE SEQUENCE [LARGE SCALE GENOMIC DNA]</scope>
    <source>
        <strain evidence="1 2">DSM 18961</strain>
    </source>
</reference>
<dbReference type="RefSeq" id="WP_148870929.1">
    <property type="nucleotide sequence ID" value="NZ_VNIA01000005.1"/>
</dbReference>
<dbReference type="OrthoDB" id="1396884at2"/>
<dbReference type="EMBL" id="VNIA01000005">
    <property type="protein sequence ID" value="TYP96992.1"/>
    <property type="molecule type" value="Genomic_DNA"/>
</dbReference>
<gene>
    <name evidence="1" type="ORF">C7447_1055</name>
</gene>
<organism evidence="1 2">
    <name type="scientific">Tenacibaculum adriaticum</name>
    <dbReference type="NCBI Taxonomy" id="413713"/>
    <lineage>
        <taxon>Bacteria</taxon>
        <taxon>Pseudomonadati</taxon>
        <taxon>Bacteroidota</taxon>
        <taxon>Flavobacteriia</taxon>
        <taxon>Flavobacteriales</taxon>
        <taxon>Flavobacteriaceae</taxon>
        <taxon>Tenacibaculum</taxon>
    </lineage>
</organism>
<evidence type="ECO:0000313" key="2">
    <source>
        <dbReference type="Proteomes" id="UP000323136"/>
    </source>
</evidence>
<name>A0A5S5DQ76_9FLAO</name>
<dbReference type="AlphaFoldDB" id="A0A5S5DQ76"/>
<dbReference type="Proteomes" id="UP000323136">
    <property type="component" value="Unassembled WGS sequence"/>
</dbReference>
<accession>A0A5S5DQ76</accession>
<comment type="caution">
    <text evidence="1">The sequence shown here is derived from an EMBL/GenBank/DDBJ whole genome shotgun (WGS) entry which is preliminary data.</text>
</comment>
<proteinExistence type="predicted"/>
<keyword evidence="2" id="KW-1185">Reference proteome</keyword>
<evidence type="ECO:0000313" key="1">
    <source>
        <dbReference type="EMBL" id="TYP96992.1"/>
    </source>
</evidence>